<name>A0A9B0T038_CHRAS</name>
<dbReference type="Gene3D" id="2.10.70.10">
    <property type="entry name" value="Complement Module, domain 1"/>
    <property type="match status" value="2"/>
</dbReference>
<dbReference type="PANTHER" id="PTHR45656:SF4">
    <property type="entry name" value="PROTEIN CBR-CLEC-78"/>
    <property type="match status" value="1"/>
</dbReference>
<evidence type="ECO:0000259" key="6">
    <source>
        <dbReference type="PROSITE" id="PS50923"/>
    </source>
</evidence>
<dbReference type="AlphaFoldDB" id="A0A9B0T038"/>
<protein>
    <submittedName>
        <fullName evidence="8">C4b-binding protein alpha chain-like</fullName>
    </submittedName>
</protein>
<evidence type="ECO:0000256" key="2">
    <source>
        <dbReference type="ARBA" id="ARBA00022729"/>
    </source>
</evidence>
<evidence type="ECO:0000256" key="4">
    <source>
        <dbReference type="ARBA" id="ARBA00023157"/>
    </source>
</evidence>
<keyword evidence="1 5" id="KW-0768">Sushi</keyword>
<dbReference type="Pfam" id="PF00084">
    <property type="entry name" value="Sushi"/>
    <property type="match status" value="2"/>
</dbReference>
<dbReference type="InterPro" id="IPR000436">
    <property type="entry name" value="Sushi_SCR_CCP_dom"/>
</dbReference>
<dbReference type="Pfam" id="PF18453">
    <property type="entry name" value="C4bp_oligo"/>
    <property type="match status" value="1"/>
</dbReference>
<dbReference type="InterPro" id="IPR040514">
    <property type="entry name" value="C4bp_oligo"/>
</dbReference>
<evidence type="ECO:0000313" key="7">
    <source>
        <dbReference type="Proteomes" id="UP000504623"/>
    </source>
</evidence>
<keyword evidence="7" id="KW-1185">Reference proteome</keyword>
<dbReference type="GeneID" id="102835252"/>
<organism evidence="7 8">
    <name type="scientific">Chrysochloris asiatica</name>
    <name type="common">Cape golden mole</name>
    <dbReference type="NCBI Taxonomy" id="185453"/>
    <lineage>
        <taxon>Eukaryota</taxon>
        <taxon>Metazoa</taxon>
        <taxon>Chordata</taxon>
        <taxon>Craniata</taxon>
        <taxon>Vertebrata</taxon>
        <taxon>Euteleostomi</taxon>
        <taxon>Mammalia</taxon>
        <taxon>Eutheria</taxon>
        <taxon>Afrotheria</taxon>
        <taxon>Chrysochloridae</taxon>
        <taxon>Chrysochlorinae</taxon>
        <taxon>Chrysochloris</taxon>
    </lineage>
</organism>
<dbReference type="CDD" id="cd00033">
    <property type="entry name" value="CCP"/>
    <property type="match status" value="2"/>
</dbReference>
<evidence type="ECO:0000256" key="1">
    <source>
        <dbReference type="ARBA" id="ARBA00022659"/>
    </source>
</evidence>
<dbReference type="Proteomes" id="UP000504623">
    <property type="component" value="Unplaced"/>
</dbReference>
<accession>A0A9B0T038</accession>
<dbReference type="SUPFAM" id="SSF57535">
    <property type="entry name" value="Complement control module/SCR domain"/>
    <property type="match status" value="2"/>
</dbReference>
<evidence type="ECO:0000256" key="3">
    <source>
        <dbReference type="ARBA" id="ARBA00022737"/>
    </source>
</evidence>
<feature type="disulfide bond" evidence="5">
    <location>
        <begin position="69"/>
        <end position="96"/>
    </location>
</feature>
<feature type="domain" description="Sushi" evidence="6">
    <location>
        <begin position="40"/>
        <end position="98"/>
    </location>
</feature>
<comment type="caution">
    <text evidence="5">Lacks conserved residue(s) required for the propagation of feature annotation.</text>
</comment>
<dbReference type="PROSITE" id="PS50923">
    <property type="entry name" value="SUSHI"/>
    <property type="match status" value="1"/>
</dbReference>
<keyword evidence="4 5" id="KW-1015">Disulfide bond</keyword>
<dbReference type="InterPro" id="IPR035976">
    <property type="entry name" value="Sushi/SCR/CCP_sf"/>
</dbReference>
<keyword evidence="3" id="KW-0677">Repeat</keyword>
<sequence length="149" mass="16686">MSFITTEVEYECEEGYVLVGAAKISCRFSRWFSPAPQCKALCLKPDIPNGKLSVEKDQYVNPDTVVIQCDPGYRMVGSQHISCSENKSWTPNVPKCEREVPGVPEILLSCQNVLQCLPNSQDSKVALELYKLSLEIGNLEKEIDKEKSI</sequence>
<evidence type="ECO:0000313" key="8">
    <source>
        <dbReference type="RefSeq" id="XP_006834266.1"/>
    </source>
</evidence>
<dbReference type="OrthoDB" id="8961654at2759"/>
<reference evidence="8" key="1">
    <citation type="submission" date="2025-08" db="UniProtKB">
        <authorList>
            <consortium name="RefSeq"/>
        </authorList>
    </citation>
    <scope>IDENTIFICATION</scope>
    <source>
        <tissue evidence="8">Spleen</tissue>
    </source>
</reference>
<dbReference type="RefSeq" id="XP_006834266.1">
    <property type="nucleotide sequence ID" value="XM_006834203.1"/>
</dbReference>
<gene>
    <name evidence="8" type="primary">LOC102835252</name>
</gene>
<proteinExistence type="predicted"/>
<evidence type="ECO:0000256" key="5">
    <source>
        <dbReference type="PROSITE-ProRule" id="PRU00302"/>
    </source>
</evidence>
<dbReference type="SMART" id="SM00032">
    <property type="entry name" value="CCP"/>
    <property type="match status" value="2"/>
</dbReference>
<dbReference type="PANTHER" id="PTHR45656">
    <property type="entry name" value="PROTEIN CBR-CLEC-78"/>
    <property type="match status" value="1"/>
</dbReference>
<dbReference type="InterPro" id="IPR051277">
    <property type="entry name" value="SEZ6_CSMD_C4BPB_Regulators"/>
</dbReference>
<keyword evidence="2" id="KW-0732">Signal</keyword>
<dbReference type="Gene3D" id="1.20.5.3730">
    <property type="match status" value="1"/>
</dbReference>
<dbReference type="FunFam" id="2.10.70.10:FF:000014">
    <property type="entry name" value="Membrane cofactor protein"/>
    <property type="match status" value="1"/>
</dbReference>